<dbReference type="RefSeq" id="WP_188368655.1">
    <property type="nucleotide sequence ID" value="NZ_BMDT01000022.1"/>
</dbReference>
<evidence type="ECO:0000313" key="3">
    <source>
        <dbReference type="Proteomes" id="UP000622610"/>
    </source>
</evidence>
<gene>
    <name evidence="2" type="ORF">GCM10011482_24890</name>
</gene>
<protein>
    <recommendedName>
        <fullName evidence="4">Lipoprotein</fullName>
    </recommendedName>
</protein>
<feature type="compositionally biased region" description="Basic and acidic residues" evidence="1">
    <location>
        <begin position="84"/>
        <end position="99"/>
    </location>
</feature>
<dbReference type="EMBL" id="BMDT01000022">
    <property type="protein sequence ID" value="GGI66835.1"/>
    <property type="molecule type" value="Genomic_DNA"/>
</dbReference>
<evidence type="ECO:0000256" key="1">
    <source>
        <dbReference type="SAM" id="MobiDB-lite"/>
    </source>
</evidence>
<keyword evidence="3" id="KW-1185">Reference proteome</keyword>
<feature type="compositionally biased region" description="Basic and acidic residues" evidence="1">
    <location>
        <begin position="36"/>
        <end position="65"/>
    </location>
</feature>
<evidence type="ECO:0008006" key="4">
    <source>
        <dbReference type="Google" id="ProtNLM"/>
    </source>
</evidence>
<dbReference type="AlphaFoldDB" id="A0A917JGI7"/>
<dbReference type="Proteomes" id="UP000622610">
    <property type="component" value="Unassembled WGS sequence"/>
</dbReference>
<organism evidence="2 3">
    <name type="scientific">Enterococcus alcedinis</name>
    <dbReference type="NCBI Taxonomy" id="1274384"/>
    <lineage>
        <taxon>Bacteria</taxon>
        <taxon>Bacillati</taxon>
        <taxon>Bacillota</taxon>
        <taxon>Bacilli</taxon>
        <taxon>Lactobacillales</taxon>
        <taxon>Enterococcaceae</taxon>
        <taxon>Enterococcus</taxon>
    </lineage>
</organism>
<accession>A0A917JGI7</accession>
<proteinExistence type="predicted"/>
<reference evidence="2" key="1">
    <citation type="journal article" date="2014" name="Int. J. Syst. Evol. Microbiol.">
        <title>Complete genome sequence of Corynebacterium casei LMG S-19264T (=DSM 44701T), isolated from a smear-ripened cheese.</title>
        <authorList>
            <consortium name="US DOE Joint Genome Institute (JGI-PGF)"/>
            <person name="Walter F."/>
            <person name="Albersmeier A."/>
            <person name="Kalinowski J."/>
            <person name="Ruckert C."/>
        </authorList>
    </citation>
    <scope>NUCLEOTIDE SEQUENCE</scope>
    <source>
        <strain evidence="2">CCM 8433</strain>
    </source>
</reference>
<sequence>MKKNILMSLLAVLVLAGCAGKNPEVKASNETQNEVQVKKEDKEDDLINKQSEDQLREQSENKEEEYGSDEGDWYGGGDLDDKVDDSHLSKEEQTKNQELGKLKDGQYGIELVYPYEDRIRFNVLYEVIDNKLDSDKQAALSDAYKMPEDDSAAVTVKLDSKINGKESTYRHGLFLIEVKDGVITSVKQSS</sequence>
<comment type="caution">
    <text evidence="2">The sequence shown here is derived from an EMBL/GenBank/DDBJ whole genome shotgun (WGS) entry which is preliminary data.</text>
</comment>
<evidence type="ECO:0000313" key="2">
    <source>
        <dbReference type="EMBL" id="GGI66835.1"/>
    </source>
</evidence>
<feature type="region of interest" description="Disordered" evidence="1">
    <location>
        <begin position="22"/>
        <end position="99"/>
    </location>
</feature>
<dbReference type="PROSITE" id="PS51257">
    <property type="entry name" value="PROKAR_LIPOPROTEIN"/>
    <property type="match status" value="1"/>
</dbReference>
<reference evidence="2" key="2">
    <citation type="submission" date="2020-09" db="EMBL/GenBank/DDBJ databases">
        <authorList>
            <person name="Sun Q."/>
            <person name="Sedlacek I."/>
        </authorList>
    </citation>
    <scope>NUCLEOTIDE SEQUENCE</scope>
    <source>
        <strain evidence="2">CCM 8433</strain>
    </source>
</reference>
<name>A0A917JGI7_9ENTE</name>